<gene>
    <name evidence="1" type="ORF">V6N11_066821</name>
</gene>
<reference evidence="1 2" key="1">
    <citation type="journal article" date="2024" name="G3 (Bethesda)">
        <title>Genome assembly of Hibiscus sabdariffa L. provides insights into metabolisms of medicinal natural products.</title>
        <authorList>
            <person name="Kim T."/>
        </authorList>
    </citation>
    <scope>NUCLEOTIDE SEQUENCE [LARGE SCALE GENOMIC DNA]</scope>
    <source>
        <strain evidence="1">TK-2024</strain>
        <tissue evidence="1">Old leaves</tissue>
    </source>
</reference>
<proteinExistence type="predicted"/>
<comment type="caution">
    <text evidence="1">The sequence shown here is derived from an EMBL/GenBank/DDBJ whole genome shotgun (WGS) entry which is preliminary data.</text>
</comment>
<protein>
    <submittedName>
        <fullName evidence="1">Uncharacterized protein</fullName>
    </submittedName>
</protein>
<dbReference type="EMBL" id="JBBPBN010000012">
    <property type="protein sequence ID" value="KAK9026970.1"/>
    <property type="molecule type" value="Genomic_DNA"/>
</dbReference>
<keyword evidence="2" id="KW-1185">Reference proteome</keyword>
<organism evidence="1 2">
    <name type="scientific">Hibiscus sabdariffa</name>
    <name type="common">roselle</name>
    <dbReference type="NCBI Taxonomy" id="183260"/>
    <lineage>
        <taxon>Eukaryota</taxon>
        <taxon>Viridiplantae</taxon>
        <taxon>Streptophyta</taxon>
        <taxon>Embryophyta</taxon>
        <taxon>Tracheophyta</taxon>
        <taxon>Spermatophyta</taxon>
        <taxon>Magnoliopsida</taxon>
        <taxon>eudicotyledons</taxon>
        <taxon>Gunneridae</taxon>
        <taxon>Pentapetalae</taxon>
        <taxon>rosids</taxon>
        <taxon>malvids</taxon>
        <taxon>Malvales</taxon>
        <taxon>Malvaceae</taxon>
        <taxon>Malvoideae</taxon>
        <taxon>Hibiscus</taxon>
    </lineage>
</organism>
<dbReference type="Proteomes" id="UP001396334">
    <property type="component" value="Unassembled WGS sequence"/>
</dbReference>
<name>A0ABR2SP28_9ROSI</name>
<evidence type="ECO:0000313" key="1">
    <source>
        <dbReference type="EMBL" id="KAK9026970.1"/>
    </source>
</evidence>
<accession>A0ABR2SP28</accession>
<evidence type="ECO:0000313" key="2">
    <source>
        <dbReference type="Proteomes" id="UP001396334"/>
    </source>
</evidence>
<sequence length="76" mass="8014">MVPVSPGVVQTLSTDFLPSFSSCLSPAILPCRLLLVRVPGYKVKGDAAEERDLVQPFMSTGAAVSSSPPPSAETFY</sequence>